<dbReference type="GeneID" id="37270217"/>
<accession>A0A316ZB97</accession>
<evidence type="ECO:0000313" key="3">
    <source>
        <dbReference type="Proteomes" id="UP000245946"/>
    </source>
</evidence>
<keyword evidence="3" id="KW-1185">Reference proteome</keyword>
<dbReference type="STRING" id="58919.A0A316ZB97"/>
<feature type="domain" description="PA14" evidence="1">
    <location>
        <begin position="312"/>
        <end position="469"/>
    </location>
</feature>
<name>A0A316ZB97_9BASI</name>
<reference evidence="2 3" key="1">
    <citation type="journal article" date="2018" name="Mol. Biol. Evol.">
        <title>Broad Genomic Sampling Reveals a Smut Pathogenic Ancestry of the Fungal Clade Ustilaginomycotina.</title>
        <authorList>
            <person name="Kijpornyongpan T."/>
            <person name="Mondo S.J."/>
            <person name="Barry K."/>
            <person name="Sandor L."/>
            <person name="Lee J."/>
            <person name="Lipzen A."/>
            <person name="Pangilinan J."/>
            <person name="LaButti K."/>
            <person name="Hainaut M."/>
            <person name="Henrissat B."/>
            <person name="Grigoriev I.V."/>
            <person name="Spatafora J.W."/>
            <person name="Aime M.C."/>
        </authorList>
    </citation>
    <scope>NUCLEOTIDE SEQUENCE [LARGE SCALE GENOMIC DNA]</scope>
    <source>
        <strain evidence="2 3">MCA 4186</strain>
    </source>
</reference>
<proteinExistence type="predicted"/>
<dbReference type="InterPro" id="IPR037524">
    <property type="entry name" value="PA14/GLEYA"/>
</dbReference>
<dbReference type="PROSITE" id="PS51820">
    <property type="entry name" value="PA14"/>
    <property type="match status" value="1"/>
</dbReference>
<protein>
    <recommendedName>
        <fullName evidence="1">PA14 domain-containing protein</fullName>
    </recommendedName>
</protein>
<dbReference type="Pfam" id="PF10528">
    <property type="entry name" value="GLEYA"/>
    <property type="match status" value="1"/>
</dbReference>
<dbReference type="AlphaFoldDB" id="A0A316ZB97"/>
<dbReference type="Gene3D" id="2.60.120.1560">
    <property type="match status" value="1"/>
</dbReference>
<evidence type="ECO:0000259" key="1">
    <source>
        <dbReference type="PROSITE" id="PS51820"/>
    </source>
</evidence>
<dbReference type="EMBL" id="KZ819295">
    <property type="protein sequence ID" value="PWN97473.1"/>
    <property type="molecule type" value="Genomic_DNA"/>
</dbReference>
<dbReference type="OrthoDB" id="4388755at2759"/>
<dbReference type="Proteomes" id="UP000245946">
    <property type="component" value="Unassembled WGS sequence"/>
</dbReference>
<dbReference type="RefSeq" id="XP_025597752.1">
    <property type="nucleotide sequence ID" value="XM_025742673.1"/>
</dbReference>
<gene>
    <name evidence="2" type="ORF">FA09DRAFT_330627</name>
</gene>
<sequence>MLRGPDQQLAARAGPRAAVTLTRYVRLGQPADVTQSLTRTETALAARITVSEVVPIVATEVVAGATVRIATTQRVIEEVARITSTRTILAPLQIITPPALIIAETRTLPRIVETRRPPPVVLTRLATAFRNVQQLRTLTLPAVPTTVRVVVPQPFTLLRFAQVLAKPMTAADCSKEILRDVEGIYRPFCASRVAGLLGRSLELDDGRERSNATLGELRAGPRRRALLPDRLLFCNLAAISDACGSLLNGGATPTPTQTSTPAATPTVRVLRKADTTCGNGGITWYHHALEQPRLDLWGDPNWLKFDPLLYDPVTHAANARYYDTGTISSLGYWSSRTTTAPAANQDFCSIYYDTHKAYNVQTITQRGYMFAPLTGTYTFTIYDVDDIAILWVGDQALTSYSRTTALGIATWATGPGNNVPGRFTKTMDFTAGTYTPMRIMWANGPGGSLMSMTVTAPDGTNINTADWFVTKPCDSTAAKAFPSYVRGTPAATSNYALCQLR</sequence>
<evidence type="ECO:0000313" key="2">
    <source>
        <dbReference type="EMBL" id="PWN97473.1"/>
    </source>
</evidence>
<dbReference type="InterPro" id="IPR018871">
    <property type="entry name" value="GLEYA_adhesin_domain"/>
</dbReference>
<organism evidence="2 3">
    <name type="scientific">Tilletiopsis washingtonensis</name>
    <dbReference type="NCBI Taxonomy" id="58919"/>
    <lineage>
        <taxon>Eukaryota</taxon>
        <taxon>Fungi</taxon>
        <taxon>Dikarya</taxon>
        <taxon>Basidiomycota</taxon>
        <taxon>Ustilaginomycotina</taxon>
        <taxon>Exobasidiomycetes</taxon>
        <taxon>Entylomatales</taxon>
        <taxon>Entylomatales incertae sedis</taxon>
        <taxon>Tilletiopsis</taxon>
    </lineage>
</organism>